<dbReference type="Proteomes" id="UP000008827">
    <property type="component" value="Chromosome 15"/>
</dbReference>
<accession>A0A0R0GC68</accession>
<dbReference type="SMART" id="SM00886">
    <property type="entry name" value="Dabb"/>
    <property type="match status" value="1"/>
</dbReference>
<dbReference type="Gramene" id="KRH12517">
    <property type="protein sequence ID" value="KRH12517"/>
    <property type="gene ID" value="GLYMA_15G176100"/>
</dbReference>
<evidence type="ECO:0000256" key="1">
    <source>
        <dbReference type="ARBA" id="ARBA00011738"/>
    </source>
</evidence>
<dbReference type="OMA" id="FRWIDEV"/>
<dbReference type="InterPro" id="IPR013097">
    <property type="entry name" value="Dabb"/>
</dbReference>
<evidence type="ECO:0000313" key="4">
    <source>
        <dbReference type="EnsemblPlants" id="KRH12517"/>
    </source>
</evidence>
<dbReference type="OrthoDB" id="42919at2759"/>
<dbReference type="EMBL" id="CM000848">
    <property type="protein sequence ID" value="KRH12517.2"/>
    <property type="molecule type" value="Genomic_DNA"/>
</dbReference>
<dbReference type="SMR" id="A0A0R0GC68"/>
<dbReference type="Gene3D" id="3.30.70.100">
    <property type="match status" value="2"/>
</dbReference>
<dbReference type="PANTHER" id="PTHR33178">
    <property type="match status" value="1"/>
</dbReference>
<reference evidence="3" key="3">
    <citation type="submission" date="2018-07" db="EMBL/GenBank/DDBJ databases">
        <title>WGS assembly of Glycine max.</title>
        <authorList>
            <person name="Schmutz J."/>
            <person name="Cannon S."/>
            <person name="Schlueter J."/>
            <person name="Ma J."/>
            <person name="Mitros T."/>
            <person name="Nelson W."/>
            <person name="Hyten D."/>
            <person name="Song Q."/>
            <person name="Thelen J."/>
            <person name="Cheng J."/>
            <person name="Xu D."/>
            <person name="Hellsten U."/>
            <person name="May G."/>
            <person name="Yu Y."/>
            <person name="Sakurai T."/>
            <person name="Umezawa T."/>
            <person name="Bhattacharyya M."/>
            <person name="Sandhu D."/>
            <person name="Valliyodan B."/>
            <person name="Lindquist E."/>
            <person name="Peto M."/>
            <person name="Grant D."/>
            <person name="Shu S."/>
            <person name="Goodstein D."/>
            <person name="Barry K."/>
            <person name="Futrell-Griggs M."/>
            <person name="Abernathy B."/>
            <person name="Du J."/>
            <person name="Tian Z."/>
            <person name="Zhu L."/>
            <person name="Gill N."/>
            <person name="Joshi T."/>
            <person name="Libault M."/>
            <person name="Sethuraman A."/>
            <person name="Zhang X."/>
            <person name="Shinozaki K."/>
            <person name="Nguyen H."/>
            <person name="Wing R."/>
            <person name="Cregan P."/>
            <person name="Specht J."/>
            <person name="Grimwood J."/>
            <person name="Rokhsar D."/>
            <person name="Stacey G."/>
            <person name="Shoemaker R."/>
            <person name="Jackson S."/>
        </authorList>
    </citation>
    <scope>NUCLEOTIDE SEQUENCE</scope>
    <source>
        <tissue evidence="3">Callus</tissue>
    </source>
</reference>
<dbReference type="SUPFAM" id="SSF54909">
    <property type="entry name" value="Dimeric alpha+beta barrel"/>
    <property type="match status" value="2"/>
</dbReference>
<evidence type="ECO:0000259" key="2">
    <source>
        <dbReference type="PROSITE" id="PS51502"/>
    </source>
</evidence>
<feature type="domain" description="Stress-response A/B barrel" evidence="2">
    <location>
        <begin position="10"/>
        <end position="106"/>
    </location>
</feature>
<accession>A0A2K7GX35</accession>
<dbReference type="AlphaFoldDB" id="A0A0R0GC68"/>
<dbReference type="PROSITE" id="PS51502">
    <property type="entry name" value="S_R_A_B_BARREL"/>
    <property type="match status" value="2"/>
</dbReference>
<dbReference type="InterPro" id="IPR044662">
    <property type="entry name" value="HS1/DABB1-like"/>
</dbReference>
<comment type="subunit">
    <text evidence="1">Homodimer.</text>
</comment>
<dbReference type="EnsemblPlants" id="KRH12517">
    <property type="protein sequence ID" value="KRH12517"/>
    <property type="gene ID" value="GLYMA_15G176100"/>
</dbReference>
<reference evidence="4" key="2">
    <citation type="submission" date="2018-02" db="UniProtKB">
        <authorList>
            <consortium name="EnsemblPlants"/>
        </authorList>
    </citation>
    <scope>IDENTIFICATION</scope>
    <source>
        <strain evidence="4">Williams 82</strain>
    </source>
</reference>
<keyword evidence="5" id="KW-1185">Reference proteome</keyword>
<evidence type="ECO:0000313" key="5">
    <source>
        <dbReference type="Proteomes" id="UP000008827"/>
    </source>
</evidence>
<reference evidence="3 4" key="1">
    <citation type="journal article" date="2010" name="Nature">
        <title>Genome sequence of the palaeopolyploid soybean.</title>
        <authorList>
            <person name="Schmutz J."/>
            <person name="Cannon S.B."/>
            <person name="Schlueter J."/>
            <person name="Ma J."/>
            <person name="Mitros T."/>
            <person name="Nelson W."/>
            <person name="Hyten D.L."/>
            <person name="Song Q."/>
            <person name="Thelen J.J."/>
            <person name="Cheng J."/>
            <person name="Xu D."/>
            <person name="Hellsten U."/>
            <person name="May G.D."/>
            <person name="Yu Y."/>
            <person name="Sakurai T."/>
            <person name="Umezawa T."/>
            <person name="Bhattacharyya M.K."/>
            <person name="Sandhu D."/>
            <person name="Valliyodan B."/>
            <person name="Lindquist E."/>
            <person name="Peto M."/>
            <person name="Grant D."/>
            <person name="Shu S."/>
            <person name="Goodstein D."/>
            <person name="Barry K."/>
            <person name="Futrell-Griggs M."/>
            <person name="Abernathy B."/>
            <person name="Du J."/>
            <person name="Tian Z."/>
            <person name="Zhu L."/>
            <person name="Gill N."/>
            <person name="Joshi T."/>
            <person name="Libault M."/>
            <person name="Sethuraman A."/>
            <person name="Zhang X.-C."/>
            <person name="Shinozaki K."/>
            <person name="Nguyen H.T."/>
            <person name="Wing R.A."/>
            <person name="Cregan P."/>
            <person name="Specht J."/>
            <person name="Grimwood J."/>
            <person name="Rokhsar D."/>
            <person name="Stacey G."/>
            <person name="Shoemaker R.C."/>
            <person name="Jackson S.A."/>
        </authorList>
    </citation>
    <scope>NUCLEOTIDE SEQUENCE [LARGE SCALE GENOMIC DNA]</scope>
    <source>
        <strain evidence="4">cv. Williams 82</strain>
        <tissue evidence="3">Callus</tissue>
    </source>
</reference>
<dbReference type="InParanoid" id="A0A0R0GC68"/>
<dbReference type="PANTHER" id="PTHR33178:SF3">
    <property type="entry name" value="STRESS-RESPONSE A_B BARREL DOMAIN-CONTAINING PROTEIN UP3"/>
    <property type="match status" value="1"/>
</dbReference>
<feature type="domain" description="Stress-response A/B barrel" evidence="2">
    <location>
        <begin position="121"/>
        <end position="211"/>
    </location>
</feature>
<proteinExistence type="predicted"/>
<dbReference type="InterPro" id="IPR011008">
    <property type="entry name" value="Dimeric_a/b-barrel"/>
</dbReference>
<gene>
    <name evidence="3" type="ORF">GLYMA_15G176100</name>
</gene>
<evidence type="ECO:0000313" key="3">
    <source>
        <dbReference type="EMBL" id="KRH12517.2"/>
    </source>
</evidence>
<name>A0A0R0GC68_SOYBN</name>
<sequence length="211" mass="23080">MSSTSQGTVVEHVVLVKVKDDTEPTKVNAMVNAMNSLATIDGVKHLTVGPLLRNGPTTTTSGLRFTHMLHNRYNSKEALEVYNKHPSHVNAGFLFPVCDDLMVVDWVAGGVNLPPLAKGSALRVSFLKLKESIYEEVKDEALSVVRGMEHGVAGVLWQFSYDENFSPERAKGFTLASLAVFPEREELQSVELDEGLGVVVEDVVVVDYVVP</sequence>
<dbReference type="Pfam" id="PF07876">
    <property type="entry name" value="Dabb"/>
    <property type="match status" value="1"/>
</dbReference>
<protein>
    <recommendedName>
        <fullName evidence="2">Stress-response A/B barrel domain-containing protein</fullName>
    </recommendedName>
</protein>
<dbReference type="STRING" id="3847.A0A0R0GC68"/>
<organism evidence="3">
    <name type="scientific">Glycine max</name>
    <name type="common">Soybean</name>
    <name type="synonym">Glycine hispida</name>
    <dbReference type="NCBI Taxonomy" id="3847"/>
    <lineage>
        <taxon>Eukaryota</taxon>
        <taxon>Viridiplantae</taxon>
        <taxon>Streptophyta</taxon>
        <taxon>Embryophyta</taxon>
        <taxon>Tracheophyta</taxon>
        <taxon>Spermatophyta</taxon>
        <taxon>Magnoliopsida</taxon>
        <taxon>eudicotyledons</taxon>
        <taxon>Gunneridae</taxon>
        <taxon>Pentapetalae</taxon>
        <taxon>rosids</taxon>
        <taxon>fabids</taxon>
        <taxon>Fabales</taxon>
        <taxon>Fabaceae</taxon>
        <taxon>Papilionoideae</taxon>
        <taxon>50 kb inversion clade</taxon>
        <taxon>NPAAA clade</taxon>
        <taxon>indigoferoid/millettioid clade</taxon>
        <taxon>Phaseoleae</taxon>
        <taxon>Glycine</taxon>
        <taxon>Glycine subgen. Soja</taxon>
    </lineage>
</organism>